<dbReference type="GO" id="GO:0005886">
    <property type="term" value="C:plasma membrane"/>
    <property type="evidence" value="ECO:0007669"/>
    <property type="project" value="TreeGrafter"/>
</dbReference>
<dbReference type="SMART" id="SM00326">
    <property type="entry name" value="SH3"/>
    <property type="match status" value="1"/>
</dbReference>
<dbReference type="PROSITE" id="PS50229">
    <property type="entry name" value="WH1"/>
    <property type="match status" value="1"/>
</dbReference>
<evidence type="ECO:0000313" key="13">
    <source>
        <dbReference type="Proteomes" id="UP000054408"/>
    </source>
</evidence>
<feature type="region of interest" description="Disordered" evidence="7">
    <location>
        <begin position="101"/>
        <end position="129"/>
    </location>
</feature>
<dbReference type="InterPro" id="IPR027357">
    <property type="entry name" value="DOCKER_dom"/>
</dbReference>
<sequence length="1841" mass="201899">MAAIGLYYNTEKTTYRLIGYYASDDGSQKVVLNSYVTHDMALKKASPKFVQWSSSANRKLCGLTFGSPEEADAFIAQIQKAIAHLKQVAAAAGIASPTAAASSPTPVAAASPTAGAAGTAAAGTPPTATQVAAQEEAARQAAAEQEKANALRAKEAKRSALRESIAAAQAQAKAQAEAQAAAQAQAKAEAEAQVAAAQQAHALALAHGGKPGKPAKPGKPGKPTPGGKPGAAPVAAAAAVLKKGPTLSRTEWQKCEVPKRGVALCDFTPAGNHEVALVVGQAVLVVEEIFAWQRGVVLATGAIGIWPSNRVHIHETRPDDQPILDELVAQMEEIKELAVDHYKAGQMPLFNNLCAQFHTLREARSRILAFSARGSIDKVTKAKRAAVATVNESRTSLNMNTLALTNNGIMADDTNTGLVKLYWSYAGLTPEASVELAKVSAEAQTTRAAGGDDDEEDASGLVQLLVGWKSFVCPLGNNSAGEEAHLHFSVIAKGPDESSPYETITDEFQLRLTHQGMPFNVDDIGNIRFAFSDLNEEDLARELYLVCRVVRKGKMQADDSKQRTTKQFRRLFGIAMLPLDFKSLATKRSAEEHMFSIYQTPAKPNMDPDLLTHMLFGTGIAQVVPQSVGVAVELQILNGAYTPESYAAKGYANVSLISKLSFPDVILPGESRNDLYVTLHGAELSKDLRNCMVVVNVVNPDGRNVDGCLTINGKPESLSTFESCVCYHETKPRWAEKFCLNIEPSLAKVAHLRFSLVQCTTSDNTDKEVGFAFLPLTTADGAFVANEVFSLNVYKPPKDAGKLSPTYYLTETDPKKLVPRKQETITVSIQLTSTLLTQNTSLNSLLMWHTISHDERKLSEILDRFLYLSKGEIVLFFQDIYDVLFELLEKKPGVSKAVYDALVFIIGIMTEDRAAGAEFRKVIDVYIEQHYRGVMAHQYLIASLKQYVDSPKQFRKQVQASIKAVEYIFRLIIRSRLLYNDAYQTTSREPQFVNSMSELLSSFNALMEMDDRVLLGIQTLALRKFSTLFIELTRMFEYGEVAAFVAQFLGAVKTDNASKLYTEKIKFIRSLARSELVVHPGSRETILPLITTEMLALLEPVAGEERKYDDESFDPRVAAIGAIGSICDQVGTLDDEQRRVLMSELMIFFRPLTDALSSLLQEDSIGFTSSQLVTSGMALYKLLKVENLLEYYASLGSVTAKLHLLQTIVTFVTQFAEKQVYPAQWLTFNVIKADICLAIAGLIMDLVVADATPDSGLLPAYFSLLARVVTSPAIQVEHLGAATRKRVLCRWGDLRARGASMLVELWTKLGDARVGALIPSIIGDLLAVMMLSCEAATASAVDILCWVFKWEYASAKSLLRVEVEIFDRYDAERADEEFGSRFLGALDAYIASLTDEGFKTKMEETKSNLGRLVALTLELQQLPDDPLFDQDRIAAILELTSYLLSIGRLEAYVRQVLHLVELHEAGGTFAEAGYALLMYADKLEWSPEIVPYLSPAFPEQTMYERKRAVLQKAAVNLDKGKVYEEAVRVYSTLAAELEGAMAYAEAAAALQAKAAILSKVATEERFETAYYRIGYFGRSFAPSIRNKEFILRGKPLEQIRNLPPNKAERSEYFEQDGLFIQIAKVDPVVDPATVPAAPYPGIEMPKAQAEYFKQAYVRTFRSSRPWKKPGVVKDKSNEFATLWQIRTTVSIDGSFPGVLTRAVVVDRNDEEVSPLDGAVESLVDKNAEVAAMIDTYAAAGASLNLSPLTMALNGIILAFVNGGTSMFSDYFITKNYIAENPQDKDKVEQLRDQIRLQSDIVGRGLGVHEKLVSAEMRALHDTLVTSFHENREGLEAQLAYT</sequence>
<keyword evidence="3" id="KW-0963">Cytoplasm</keyword>
<feature type="domain" description="DOCKER" evidence="11">
    <location>
        <begin position="1443"/>
        <end position="1841"/>
    </location>
</feature>
<keyword evidence="6" id="KW-0175">Coiled coil</keyword>
<dbReference type="eggNOG" id="KOG1998">
    <property type="taxonomic scope" value="Eukaryota"/>
</dbReference>
<dbReference type="InterPro" id="IPR001452">
    <property type="entry name" value="SH3_domain"/>
</dbReference>
<keyword evidence="13" id="KW-1185">Reference proteome</keyword>
<feature type="domain" description="WH1" evidence="9">
    <location>
        <begin position="1"/>
        <end position="85"/>
    </location>
</feature>
<evidence type="ECO:0000259" key="8">
    <source>
        <dbReference type="PROSITE" id="PS50002"/>
    </source>
</evidence>
<dbReference type="OMA" id="LWDNQAF"/>
<comment type="similarity">
    <text evidence="5">Belongs to the DOCK family.</text>
</comment>
<dbReference type="InterPro" id="IPR027007">
    <property type="entry name" value="C2_DOCK-type_domain"/>
</dbReference>
<dbReference type="PROSITE" id="PS50002">
    <property type="entry name" value="SH3"/>
    <property type="match status" value="1"/>
</dbReference>
<keyword evidence="2 4" id="KW-0728">SH3 domain</keyword>
<dbReference type="OrthoDB" id="18896at2759"/>
<dbReference type="Gene3D" id="2.60.40.150">
    <property type="entry name" value="C2 domain"/>
    <property type="match status" value="1"/>
</dbReference>
<evidence type="ECO:0000259" key="9">
    <source>
        <dbReference type="PROSITE" id="PS50229"/>
    </source>
</evidence>
<dbReference type="SUPFAM" id="SSF50729">
    <property type="entry name" value="PH domain-like"/>
    <property type="match status" value="1"/>
</dbReference>
<feature type="coiled-coil region" evidence="6">
    <location>
        <begin position="134"/>
        <end position="200"/>
    </location>
</feature>
<feature type="domain" description="C2 DOCK-type" evidence="10">
    <location>
        <begin position="672"/>
        <end position="832"/>
    </location>
</feature>
<gene>
    <name evidence="12" type="ORF">AMSG_10645</name>
</gene>
<dbReference type="InterPro" id="IPR032376">
    <property type="entry name" value="DOCK_N"/>
</dbReference>
<accession>A0A0L0DRU2</accession>
<dbReference type="PROSITE" id="PS51651">
    <property type="entry name" value="DOCKER"/>
    <property type="match status" value="1"/>
</dbReference>
<dbReference type="RefSeq" id="XP_013753353.1">
    <property type="nucleotide sequence ID" value="XM_013897899.1"/>
</dbReference>
<dbReference type="InterPro" id="IPR043161">
    <property type="entry name" value="DOCK_C_lobe_A"/>
</dbReference>
<dbReference type="Gene3D" id="2.30.30.40">
    <property type="entry name" value="SH3 Domains"/>
    <property type="match status" value="1"/>
</dbReference>
<evidence type="ECO:0000256" key="7">
    <source>
        <dbReference type="SAM" id="MobiDB-lite"/>
    </source>
</evidence>
<dbReference type="GO" id="GO:0005085">
    <property type="term" value="F:guanyl-nucleotide exchange factor activity"/>
    <property type="evidence" value="ECO:0007669"/>
    <property type="project" value="InterPro"/>
</dbReference>
<dbReference type="Pfam" id="PF14429">
    <property type="entry name" value="DOCK-C2"/>
    <property type="match status" value="1"/>
</dbReference>
<dbReference type="InterPro" id="IPR043162">
    <property type="entry name" value="DOCK_C_lobe_C"/>
</dbReference>
<dbReference type="PANTHER" id="PTHR45653">
    <property type="entry name" value="DEDICATOR OF CYTOKINESIS"/>
    <property type="match status" value="1"/>
</dbReference>
<dbReference type="InterPro" id="IPR046773">
    <property type="entry name" value="DOCKER_Lobe_C"/>
</dbReference>
<reference evidence="12 13" key="1">
    <citation type="submission" date="2010-05" db="EMBL/GenBank/DDBJ databases">
        <title>The Genome Sequence of Thecamonas trahens ATCC 50062.</title>
        <authorList>
            <consortium name="The Broad Institute Genome Sequencing Platform"/>
            <person name="Russ C."/>
            <person name="Cuomo C."/>
            <person name="Shea T."/>
            <person name="Young S.K."/>
            <person name="Zeng Q."/>
            <person name="Koehrsen M."/>
            <person name="Haas B."/>
            <person name="Borodovsky M."/>
            <person name="Guigo R."/>
            <person name="Alvarado L."/>
            <person name="Berlin A."/>
            <person name="Bochicchio J."/>
            <person name="Borenstein D."/>
            <person name="Chapman S."/>
            <person name="Chen Z."/>
            <person name="Freedman E."/>
            <person name="Gellesch M."/>
            <person name="Goldberg J."/>
            <person name="Griggs A."/>
            <person name="Gujja S."/>
            <person name="Heilman E."/>
            <person name="Heiman D."/>
            <person name="Hepburn T."/>
            <person name="Howarth C."/>
            <person name="Jen D."/>
            <person name="Larson L."/>
            <person name="Mehta T."/>
            <person name="Park D."/>
            <person name="Pearson M."/>
            <person name="Roberts A."/>
            <person name="Saif S."/>
            <person name="Shenoy N."/>
            <person name="Sisk P."/>
            <person name="Stolte C."/>
            <person name="Sykes S."/>
            <person name="Thomson T."/>
            <person name="Walk T."/>
            <person name="White J."/>
            <person name="Yandava C."/>
            <person name="Burger G."/>
            <person name="Gray M.W."/>
            <person name="Holland P.W.H."/>
            <person name="King N."/>
            <person name="Lang F.B.F."/>
            <person name="Roger A.J."/>
            <person name="Ruiz-Trillo I."/>
            <person name="Lander E."/>
            <person name="Nusbaum C."/>
        </authorList>
    </citation>
    <scope>NUCLEOTIDE SEQUENCE [LARGE SCALE GENOMIC DNA]</scope>
    <source>
        <strain evidence="12 13">ATCC 50062</strain>
    </source>
</reference>
<dbReference type="EMBL" id="GL349494">
    <property type="protein sequence ID" value="KNC55049.1"/>
    <property type="molecule type" value="Genomic_DNA"/>
</dbReference>
<protein>
    <submittedName>
        <fullName evidence="12">Uncharacterized protein</fullName>
    </submittedName>
</protein>
<dbReference type="GO" id="GO:0005737">
    <property type="term" value="C:cytoplasm"/>
    <property type="evidence" value="ECO:0007669"/>
    <property type="project" value="UniProtKB-SubCell"/>
</dbReference>
<dbReference type="Pfam" id="PF23554">
    <property type="entry name" value="TPR_DOCK"/>
    <property type="match status" value="1"/>
</dbReference>
<dbReference type="GO" id="GO:0031267">
    <property type="term" value="F:small GTPase binding"/>
    <property type="evidence" value="ECO:0007669"/>
    <property type="project" value="TreeGrafter"/>
</dbReference>
<dbReference type="GO" id="GO:0007264">
    <property type="term" value="P:small GTPase-mediated signal transduction"/>
    <property type="evidence" value="ECO:0007669"/>
    <property type="project" value="InterPro"/>
</dbReference>
<dbReference type="InterPro" id="IPR011993">
    <property type="entry name" value="PH-like_dom_sf"/>
</dbReference>
<dbReference type="Gene3D" id="1.20.58.740">
    <property type="match status" value="1"/>
</dbReference>
<organism evidence="12 13">
    <name type="scientific">Thecamonas trahens ATCC 50062</name>
    <dbReference type="NCBI Taxonomy" id="461836"/>
    <lineage>
        <taxon>Eukaryota</taxon>
        <taxon>Apusozoa</taxon>
        <taxon>Apusomonadida</taxon>
        <taxon>Apusomonadidae</taxon>
        <taxon>Thecamonas</taxon>
    </lineage>
</organism>
<dbReference type="Pfam" id="PF00568">
    <property type="entry name" value="WH1"/>
    <property type="match status" value="1"/>
</dbReference>
<feature type="region of interest" description="Disordered" evidence="7">
    <location>
        <begin position="207"/>
        <end position="234"/>
    </location>
</feature>
<evidence type="ECO:0000256" key="1">
    <source>
        <dbReference type="ARBA" id="ARBA00004496"/>
    </source>
</evidence>
<evidence type="ECO:0000259" key="11">
    <source>
        <dbReference type="PROSITE" id="PS51651"/>
    </source>
</evidence>
<dbReference type="STRING" id="461836.A0A0L0DRU2"/>
<evidence type="ECO:0000256" key="6">
    <source>
        <dbReference type="SAM" id="Coils"/>
    </source>
</evidence>
<evidence type="ECO:0000313" key="12">
    <source>
        <dbReference type="EMBL" id="KNC55049.1"/>
    </source>
</evidence>
<dbReference type="SUPFAM" id="SSF50044">
    <property type="entry name" value="SH3-domain"/>
    <property type="match status" value="1"/>
</dbReference>
<comment type="subcellular location">
    <subcellularLocation>
        <location evidence="1">Cytoplasm</location>
    </subcellularLocation>
</comment>
<dbReference type="CDD" id="cd11684">
    <property type="entry name" value="DHR2_DOCK"/>
    <property type="match status" value="1"/>
</dbReference>
<evidence type="ECO:0000256" key="2">
    <source>
        <dbReference type="ARBA" id="ARBA00022443"/>
    </source>
</evidence>
<evidence type="ECO:0000259" key="10">
    <source>
        <dbReference type="PROSITE" id="PS51650"/>
    </source>
</evidence>
<dbReference type="InterPro" id="IPR056372">
    <property type="entry name" value="TPR_DOCK"/>
</dbReference>
<dbReference type="Proteomes" id="UP000054408">
    <property type="component" value="Unassembled WGS sequence"/>
</dbReference>
<dbReference type="InterPro" id="IPR000697">
    <property type="entry name" value="WH1/EVH1_dom"/>
</dbReference>
<dbReference type="InterPro" id="IPR036028">
    <property type="entry name" value="SH3-like_dom_sf"/>
</dbReference>
<dbReference type="GeneID" id="25568816"/>
<dbReference type="PANTHER" id="PTHR45653:SF10">
    <property type="entry name" value="MYOBLAST CITY, ISOFORM B"/>
    <property type="match status" value="1"/>
</dbReference>
<dbReference type="InterPro" id="IPR026791">
    <property type="entry name" value="DOCK"/>
</dbReference>
<proteinExistence type="inferred from homology"/>
<name>A0A0L0DRU2_THETB</name>
<dbReference type="Pfam" id="PF16172">
    <property type="entry name" value="DOCK_N"/>
    <property type="match status" value="1"/>
</dbReference>
<dbReference type="PROSITE" id="PS51650">
    <property type="entry name" value="C2_DOCK"/>
    <property type="match status" value="1"/>
</dbReference>
<dbReference type="Gene3D" id="2.30.29.30">
    <property type="entry name" value="Pleckstrin-homology domain (PH domain)/Phosphotyrosine-binding domain (PTB)"/>
    <property type="match status" value="1"/>
</dbReference>
<dbReference type="Gene3D" id="1.25.40.410">
    <property type="match status" value="1"/>
</dbReference>
<dbReference type="InterPro" id="IPR035892">
    <property type="entry name" value="C2_domain_sf"/>
</dbReference>
<evidence type="ECO:0000256" key="3">
    <source>
        <dbReference type="ARBA" id="ARBA00022490"/>
    </source>
</evidence>
<evidence type="ECO:0000256" key="5">
    <source>
        <dbReference type="PROSITE-ProRule" id="PRU00983"/>
    </source>
</evidence>
<evidence type="ECO:0000256" key="4">
    <source>
        <dbReference type="PROSITE-ProRule" id="PRU00192"/>
    </source>
</evidence>
<dbReference type="Pfam" id="PF20421">
    <property type="entry name" value="DHR-2_Lobe_C"/>
    <property type="match status" value="1"/>
</dbReference>
<feature type="domain" description="SH3" evidence="8">
    <location>
        <begin position="256"/>
        <end position="316"/>
    </location>
</feature>